<feature type="transmembrane region" description="Helical" evidence="7">
    <location>
        <begin position="187"/>
        <end position="211"/>
    </location>
</feature>
<evidence type="ECO:0000256" key="2">
    <source>
        <dbReference type="ARBA" id="ARBA00022448"/>
    </source>
</evidence>
<proteinExistence type="inferred from homology"/>
<keyword evidence="4 7" id="KW-0812">Transmembrane</keyword>
<dbReference type="CDD" id="cd06261">
    <property type="entry name" value="TM_PBP2"/>
    <property type="match status" value="1"/>
</dbReference>
<feature type="transmembrane region" description="Helical" evidence="7">
    <location>
        <begin position="271"/>
        <end position="288"/>
    </location>
</feature>
<dbReference type="Proteomes" id="UP001524473">
    <property type="component" value="Unassembled WGS sequence"/>
</dbReference>
<dbReference type="PROSITE" id="PS50928">
    <property type="entry name" value="ABC_TM1"/>
    <property type="match status" value="1"/>
</dbReference>
<gene>
    <name evidence="9" type="ORF">NE695_11440</name>
</gene>
<sequence>MKTKKHFWNNAPVDTAFHLMNYFILIVILLVCAYPLLVIISSSVSDADYVNRGLVTFLPKGFQVKAFELVLRDSRILSGYLNTIFYATVGTLLRVTVTVMAGFALSRRDMFGHKWITWFFLVPMYISGGLIPTYIQATSLHLTGTRAAIIIMGCVSIWNLIVCRTFFQNSIPNELWEAASIDGCSLYRFFVSVVVPNSSAIIAIMVLYYAVDLWNDYFSALIYLQDSSQYPLQLVMRNILLSSQMMSATPQSAMDPTAMAELTKQADSMKYALIIISSLPVLILYPFVQKFFVKGVMIGSVKG</sequence>
<keyword evidence="2 7" id="KW-0813">Transport</keyword>
<dbReference type="InterPro" id="IPR035906">
    <property type="entry name" value="MetI-like_sf"/>
</dbReference>
<accession>A0ABT1S123</accession>
<dbReference type="Gene3D" id="1.10.3720.10">
    <property type="entry name" value="MetI-like"/>
    <property type="match status" value="1"/>
</dbReference>
<dbReference type="Pfam" id="PF00528">
    <property type="entry name" value="BPD_transp_1"/>
    <property type="match status" value="1"/>
</dbReference>
<comment type="caution">
    <text evidence="9">The sequence shown here is derived from an EMBL/GenBank/DDBJ whole genome shotgun (WGS) entry which is preliminary data.</text>
</comment>
<feature type="transmembrane region" description="Helical" evidence="7">
    <location>
        <begin position="115"/>
        <end position="135"/>
    </location>
</feature>
<keyword evidence="6 7" id="KW-0472">Membrane</keyword>
<dbReference type="PANTHER" id="PTHR43744:SF9">
    <property type="entry name" value="POLYGALACTURONAN_RHAMNOGALACTURONAN TRANSPORT SYSTEM PERMEASE PROTEIN YTCP"/>
    <property type="match status" value="1"/>
</dbReference>
<reference evidence="9 10" key="1">
    <citation type="submission" date="2022-06" db="EMBL/GenBank/DDBJ databases">
        <title>Isolation of gut microbiota from human fecal samples.</title>
        <authorList>
            <person name="Pamer E.G."/>
            <person name="Barat B."/>
            <person name="Waligurski E."/>
            <person name="Medina S."/>
            <person name="Paddock L."/>
            <person name="Mostad J."/>
        </authorList>
    </citation>
    <scope>NUCLEOTIDE SEQUENCE [LARGE SCALE GENOMIC DNA]</scope>
    <source>
        <strain evidence="9 10">DFI.9.73</strain>
    </source>
</reference>
<evidence type="ECO:0000256" key="5">
    <source>
        <dbReference type="ARBA" id="ARBA00022989"/>
    </source>
</evidence>
<evidence type="ECO:0000259" key="8">
    <source>
        <dbReference type="PROSITE" id="PS50928"/>
    </source>
</evidence>
<keyword evidence="3" id="KW-1003">Cell membrane</keyword>
<dbReference type="RefSeq" id="WP_256191993.1">
    <property type="nucleotide sequence ID" value="NZ_CATZHN010000008.1"/>
</dbReference>
<keyword evidence="5 7" id="KW-1133">Transmembrane helix</keyword>
<evidence type="ECO:0000256" key="3">
    <source>
        <dbReference type="ARBA" id="ARBA00022475"/>
    </source>
</evidence>
<comment type="subcellular location">
    <subcellularLocation>
        <location evidence="1 7">Cell membrane</location>
        <topology evidence="1 7">Multi-pass membrane protein</topology>
    </subcellularLocation>
</comment>
<organism evidence="9 10">
    <name type="scientific">Neglectibacter timonensis</name>
    <dbReference type="NCBI Taxonomy" id="1776382"/>
    <lineage>
        <taxon>Bacteria</taxon>
        <taxon>Bacillati</taxon>
        <taxon>Bacillota</taxon>
        <taxon>Clostridia</taxon>
        <taxon>Eubacteriales</taxon>
        <taxon>Oscillospiraceae</taxon>
        <taxon>Neglectibacter</taxon>
    </lineage>
</organism>
<dbReference type="EMBL" id="JANFZH010000025">
    <property type="protein sequence ID" value="MCQ4840523.1"/>
    <property type="molecule type" value="Genomic_DNA"/>
</dbReference>
<dbReference type="SUPFAM" id="SSF161098">
    <property type="entry name" value="MetI-like"/>
    <property type="match status" value="1"/>
</dbReference>
<feature type="domain" description="ABC transmembrane type-1" evidence="8">
    <location>
        <begin position="80"/>
        <end position="288"/>
    </location>
</feature>
<evidence type="ECO:0000313" key="9">
    <source>
        <dbReference type="EMBL" id="MCQ4840523.1"/>
    </source>
</evidence>
<dbReference type="InterPro" id="IPR000515">
    <property type="entry name" value="MetI-like"/>
</dbReference>
<evidence type="ECO:0000256" key="7">
    <source>
        <dbReference type="RuleBase" id="RU363032"/>
    </source>
</evidence>
<protein>
    <submittedName>
        <fullName evidence="9">Carbohydrate ABC transporter permease</fullName>
    </submittedName>
</protein>
<comment type="similarity">
    <text evidence="7">Belongs to the binding-protein-dependent transport system permease family.</text>
</comment>
<evidence type="ECO:0000313" key="10">
    <source>
        <dbReference type="Proteomes" id="UP001524473"/>
    </source>
</evidence>
<evidence type="ECO:0000256" key="1">
    <source>
        <dbReference type="ARBA" id="ARBA00004651"/>
    </source>
</evidence>
<evidence type="ECO:0000256" key="6">
    <source>
        <dbReference type="ARBA" id="ARBA00023136"/>
    </source>
</evidence>
<name>A0ABT1S123_9FIRM</name>
<feature type="transmembrane region" description="Helical" evidence="7">
    <location>
        <begin position="84"/>
        <end position="103"/>
    </location>
</feature>
<keyword evidence="10" id="KW-1185">Reference proteome</keyword>
<feature type="transmembrane region" description="Helical" evidence="7">
    <location>
        <begin position="147"/>
        <end position="167"/>
    </location>
</feature>
<dbReference type="PANTHER" id="PTHR43744">
    <property type="entry name" value="ABC TRANSPORTER PERMEASE PROTEIN MG189-RELATED-RELATED"/>
    <property type="match status" value="1"/>
</dbReference>
<feature type="transmembrane region" description="Helical" evidence="7">
    <location>
        <begin position="21"/>
        <end position="44"/>
    </location>
</feature>
<evidence type="ECO:0000256" key="4">
    <source>
        <dbReference type="ARBA" id="ARBA00022692"/>
    </source>
</evidence>